<proteinExistence type="predicted"/>
<accession>A0A8S5TFF0</accession>
<sequence>MGLLKEENKTQVFSKSAIDKFIEDWMDKYKTFKSNELNIS</sequence>
<organism evidence="1">
    <name type="scientific">Phage sp. ctL4h4</name>
    <dbReference type="NCBI Taxonomy" id="2828005"/>
    <lineage>
        <taxon>Viruses</taxon>
    </lineage>
</organism>
<name>A0A8S5TFF0_9VIRU</name>
<dbReference type="EMBL" id="BK032819">
    <property type="protein sequence ID" value="DAF62037.1"/>
    <property type="molecule type" value="Genomic_DNA"/>
</dbReference>
<reference evidence="1" key="1">
    <citation type="journal article" date="2021" name="Proc. Natl. Acad. Sci. U.S.A.">
        <title>A Catalog of Tens of Thousands of Viruses from Human Metagenomes Reveals Hidden Associations with Chronic Diseases.</title>
        <authorList>
            <person name="Tisza M.J."/>
            <person name="Buck C.B."/>
        </authorList>
    </citation>
    <scope>NUCLEOTIDE SEQUENCE</scope>
    <source>
        <strain evidence="1">CtL4h4</strain>
    </source>
</reference>
<evidence type="ECO:0000313" key="1">
    <source>
        <dbReference type="EMBL" id="DAF62037.1"/>
    </source>
</evidence>
<protein>
    <submittedName>
        <fullName evidence="1">Uncharacterized protein</fullName>
    </submittedName>
</protein>